<dbReference type="EMBL" id="QWKZ01000175">
    <property type="protein sequence ID" value="RIH81300.1"/>
    <property type="molecule type" value="Genomic_DNA"/>
</dbReference>
<dbReference type="Proteomes" id="UP000265800">
    <property type="component" value="Unassembled WGS sequence"/>
</dbReference>
<name>A0A399EE98_9DEIN</name>
<organism evidence="1 2">
    <name type="scientific">Meiothermus luteus</name>
    <dbReference type="NCBI Taxonomy" id="2026184"/>
    <lineage>
        <taxon>Bacteria</taxon>
        <taxon>Thermotogati</taxon>
        <taxon>Deinococcota</taxon>
        <taxon>Deinococci</taxon>
        <taxon>Thermales</taxon>
        <taxon>Thermaceae</taxon>
        <taxon>Meiothermus</taxon>
    </lineage>
</organism>
<reference evidence="1 2" key="1">
    <citation type="submission" date="2018-08" db="EMBL/GenBank/DDBJ databases">
        <title>Meiothermus luteus KCTC 52599 genome sequencing project.</title>
        <authorList>
            <person name="Da Costa M.S."/>
            <person name="Albuquerque L."/>
            <person name="Raposo P."/>
            <person name="Froufe H.J.C."/>
            <person name="Barroso C.S."/>
            <person name="Egas C."/>
        </authorList>
    </citation>
    <scope>NUCLEOTIDE SEQUENCE [LARGE SCALE GENOMIC DNA]</scope>
    <source>
        <strain evidence="1 2">KCTC 52599</strain>
    </source>
</reference>
<accession>A0A399EE98</accession>
<proteinExistence type="predicted"/>
<keyword evidence="2" id="KW-1185">Reference proteome</keyword>
<sequence>MFVYNHKRTLTIENTVIKWLCMPRGQNLHRVRQPKEVRLKQLGLNTPLKPGERSVLVRVRLHEPWAKRLLEMTPQERGEVFMAGVEALQGR</sequence>
<dbReference type="AlphaFoldDB" id="A0A399EE98"/>
<gene>
    <name evidence="1" type="ORF">Mlute_02841</name>
</gene>
<protein>
    <submittedName>
        <fullName evidence="1">Uncharacterized protein</fullName>
    </submittedName>
</protein>
<evidence type="ECO:0000313" key="1">
    <source>
        <dbReference type="EMBL" id="RIH81300.1"/>
    </source>
</evidence>
<evidence type="ECO:0000313" key="2">
    <source>
        <dbReference type="Proteomes" id="UP000265800"/>
    </source>
</evidence>
<comment type="caution">
    <text evidence="1">The sequence shown here is derived from an EMBL/GenBank/DDBJ whole genome shotgun (WGS) entry which is preliminary data.</text>
</comment>